<evidence type="ECO:0000313" key="8">
    <source>
        <dbReference type="Proteomes" id="UP000007838"/>
    </source>
</evidence>
<protein>
    <submittedName>
        <fullName evidence="7">YjiR</fullName>
    </submittedName>
</protein>
<dbReference type="HOGENOM" id="CLU_017584_0_0_6"/>
<evidence type="ECO:0000259" key="6">
    <source>
        <dbReference type="PROSITE" id="PS50949"/>
    </source>
</evidence>
<dbReference type="GO" id="GO:0030170">
    <property type="term" value="F:pyridoxal phosphate binding"/>
    <property type="evidence" value="ECO:0007669"/>
    <property type="project" value="InterPro"/>
</dbReference>
<dbReference type="InterPro" id="IPR015424">
    <property type="entry name" value="PyrdxlP-dep_Trfase"/>
</dbReference>
<evidence type="ECO:0000256" key="5">
    <source>
        <dbReference type="ARBA" id="ARBA00023163"/>
    </source>
</evidence>
<dbReference type="Proteomes" id="UP000007838">
    <property type="component" value="Chromosome"/>
</dbReference>
<keyword evidence="2" id="KW-0663">Pyridoxal phosphate</keyword>
<evidence type="ECO:0000256" key="2">
    <source>
        <dbReference type="ARBA" id="ARBA00022898"/>
    </source>
</evidence>
<evidence type="ECO:0000256" key="4">
    <source>
        <dbReference type="ARBA" id="ARBA00023125"/>
    </source>
</evidence>
<keyword evidence="3" id="KW-0805">Transcription regulation</keyword>
<proteinExistence type="inferred from homology"/>
<dbReference type="Pfam" id="PF00155">
    <property type="entry name" value="Aminotran_1_2"/>
    <property type="match status" value="1"/>
</dbReference>
<dbReference type="InterPro" id="IPR000524">
    <property type="entry name" value="Tscrpt_reg_HTH_GntR"/>
</dbReference>
<dbReference type="Gene3D" id="1.10.10.10">
    <property type="entry name" value="Winged helix-like DNA-binding domain superfamily/Winged helix DNA-binding domain"/>
    <property type="match status" value="1"/>
</dbReference>
<evidence type="ECO:0000256" key="1">
    <source>
        <dbReference type="ARBA" id="ARBA00005384"/>
    </source>
</evidence>
<dbReference type="SMART" id="SM00345">
    <property type="entry name" value="HTH_GNTR"/>
    <property type="match status" value="1"/>
</dbReference>
<dbReference type="AlphaFoldDB" id="G8LCY1"/>
<dbReference type="SUPFAM" id="SSF46785">
    <property type="entry name" value="Winged helix' DNA-binding domain"/>
    <property type="match status" value="1"/>
</dbReference>
<dbReference type="InterPro" id="IPR036390">
    <property type="entry name" value="WH_DNA-bd_sf"/>
</dbReference>
<dbReference type="KEGG" id="eec:EcWSU1_01089"/>
<dbReference type="Pfam" id="PF00392">
    <property type="entry name" value="GntR"/>
    <property type="match status" value="1"/>
</dbReference>
<gene>
    <name evidence="7" type="primary">yjiR</name>
    <name evidence="7" type="ORF">EcWSU1_01089</name>
</gene>
<reference evidence="7 8" key="1">
    <citation type="journal article" date="2011" name="Stand. Genomic Sci.">
        <title>Complete genome of the onion pathogen Enterobacter cloacae EcWSU1.</title>
        <authorList>
            <person name="Humann J.L."/>
            <person name="Wildung M."/>
            <person name="Cheng C.H."/>
            <person name="Lee T."/>
            <person name="Stewart J.E."/>
            <person name="Drew J.C."/>
            <person name="Triplett E.W."/>
            <person name="Main D."/>
            <person name="Schroeder B.K."/>
        </authorList>
    </citation>
    <scope>NUCLEOTIDE SEQUENCE [LARGE SCALE GENOMIC DNA]</scope>
    <source>
        <strain evidence="7 8">EcWSU1</strain>
    </source>
</reference>
<dbReference type="CDD" id="cd07377">
    <property type="entry name" value="WHTH_GntR"/>
    <property type="match status" value="1"/>
</dbReference>
<comment type="similarity">
    <text evidence="1">In the C-terminal section; belongs to the class-I pyridoxal-phosphate-dependent aminotransferase family.</text>
</comment>
<sequence>MSHYTYGNLMRERSPWQPRLAEGNSSPTDRLVQALSDDILSGQLRLGARLPAHRELADTLGIAVGTVTKAYGILERRGLVRSVKGSGMFVALANSRSRTFIDLSQNTPPAALTSRSLSKTLTTLARRPDMDMFNTYAPATGHDEHRRLLAQWFSRLGVPADYQHLILTNGAQHALSVALSTVCEPFGRLYVEAQTYSGLIQLSHLLKLTLVGIPMDDEGMDVSVLEKILDENAEKGGAVYVTPLLQSPSTRIMSLARRQELVRVCRERGIKIIEDDVYRLMSTTELPQIAKIAPDITLYVNSLSKILNPALRIGGLLVPEALYSRAESMLRATAMMVSPLSSSIMEQWLIDGTAETVTLAIEHETRRRYQLAIDILGEHVYRSGLPSFHLWLPFSRDDAHSFYNAALATGIKVTAPASTEVGQQSDQYGVRLCIGGTEFSQLKQALLKLNEIAGQLKQKPDPFPLFNV</sequence>
<dbReference type="GO" id="GO:0003677">
    <property type="term" value="F:DNA binding"/>
    <property type="evidence" value="ECO:0007669"/>
    <property type="project" value="UniProtKB-KW"/>
</dbReference>
<dbReference type="InterPro" id="IPR015421">
    <property type="entry name" value="PyrdxlP-dep_Trfase_major"/>
</dbReference>
<dbReference type="InterPro" id="IPR051446">
    <property type="entry name" value="HTH_trans_reg/aminotransferase"/>
</dbReference>
<evidence type="ECO:0000313" key="7">
    <source>
        <dbReference type="EMBL" id="AEW72529.1"/>
    </source>
</evidence>
<accession>G8LCY1</accession>
<dbReference type="PANTHER" id="PTHR46577:SF1">
    <property type="entry name" value="HTH-TYPE TRANSCRIPTIONAL REGULATORY PROTEIN GABR"/>
    <property type="match status" value="1"/>
</dbReference>
<dbReference type="PANTHER" id="PTHR46577">
    <property type="entry name" value="HTH-TYPE TRANSCRIPTIONAL REGULATORY PROTEIN GABR"/>
    <property type="match status" value="1"/>
</dbReference>
<dbReference type="PROSITE" id="PS50949">
    <property type="entry name" value="HTH_GNTR"/>
    <property type="match status" value="1"/>
</dbReference>
<dbReference type="InterPro" id="IPR015422">
    <property type="entry name" value="PyrdxlP-dep_Trfase_small"/>
</dbReference>
<evidence type="ECO:0000256" key="3">
    <source>
        <dbReference type="ARBA" id="ARBA00023015"/>
    </source>
</evidence>
<dbReference type="eggNOG" id="COG1167">
    <property type="taxonomic scope" value="Bacteria"/>
</dbReference>
<dbReference type="GO" id="GO:0003700">
    <property type="term" value="F:DNA-binding transcription factor activity"/>
    <property type="evidence" value="ECO:0007669"/>
    <property type="project" value="InterPro"/>
</dbReference>
<dbReference type="Gene3D" id="3.90.1150.10">
    <property type="entry name" value="Aspartate Aminotransferase, domain 1"/>
    <property type="match status" value="1"/>
</dbReference>
<dbReference type="InterPro" id="IPR004839">
    <property type="entry name" value="Aminotransferase_I/II_large"/>
</dbReference>
<dbReference type="Gene3D" id="3.40.640.10">
    <property type="entry name" value="Type I PLP-dependent aspartate aminotransferase-like (Major domain)"/>
    <property type="match status" value="1"/>
</dbReference>
<keyword evidence="4" id="KW-0238">DNA-binding</keyword>
<dbReference type="CDD" id="cd00609">
    <property type="entry name" value="AAT_like"/>
    <property type="match status" value="1"/>
</dbReference>
<organism evidence="7 8">
    <name type="scientific">Enterobacter ludwigii</name>
    <dbReference type="NCBI Taxonomy" id="299767"/>
    <lineage>
        <taxon>Bacteria</taxon>
        <taxon>Pseudomonadati</taxon>
        <taxon>Pseudomonadota</taxon>
        <taxon>Gammaproteobacteria</taxon>
        <taxon>Enterobacterales</taxon>
        <taxon>Enterobacteriaceae</taxon>
        <taxon>Enterobacter</taxon>
        <taxon>Enterobacter cloacae complex</taxon>
    </lineage>
</organism>
<dbReference type="InterPro" id="IPR036388">
    <property type="entry name" value="WH-like_DNA-bd_sf"/>
</dbReference>
<keyword evidence="5" id="KW-0804">Transcription</keyword>
<feature type="domain" description="HTH gntR-type" evidence="6">
    <location>
        <begin position="25"/>
        <end position="93"/>
    </location>
</feature>
<dbReference type="EMBL" id="CP002886">
    <property type="protein sequence ID" value="AEW72529.1"/>
    <property type="molecule type" value="Genomic_DNA"/>
</dbReference>
<dbReference type="SUPFAM" id="SSF53383">
    <property type="entry name" value="PLP-dependent transferases"/>
    <property type="match status" value="1"/>
</dbReference>
<name>G8LCY1_9ENTR</name>